<keyword evidence="4" id="KW-1185">Reference proteome</keyword>
<dbReference type="InterPro" id="IPR013099">
    <property type="entry name" value="K_chnl_dom"/>
</dbReference>
<evidence type="ECO:0000259" key="2">
    <source>
        <dbReference type="Pfam" id="PF07885"/>
    </source>
</evidence>
<reference evidence="3 4" key="1">
    <citation type="submission" date="2022-04" db="EMBL/GenBank/DDBJ databases">
        <title>Genome diversity in the genus Frankia.</title>
        <authorList>
            <person name="Carlos-Shanley C."/>
            <person name="Hahn D."/>
        </authorList>
    </citation>
    <scope>NUCLEOTIDE SEQUENCE [LARGE SCALE GENOMIC DNA]</scope>
    <source>
        <strain evidence="3 4">Ag45/Mut15</strain>
    </source>
</reference>
<accession>A0ABT0K4L0</accession>
<keyword evidence="3" id="KW-0813">Transport</keyword>
<evidence type="ECO:0000313" key="3">
    <source>
        <dbReference type="EMBL" id="MCK9878734.1"/>
    </source>
</evidence>
<gene>
    <name evidence="3" type="ORF">MXD59_23725</name>
</gene>
<sequence length="154" mass="16823">MNITVLVALYYLLPLRGGWDPVAILLLVVGLLAFTALACWQLRSILRSRYPAVRAIEALALSIPLFLTLFASTYYLLSQAEPGAFTEPMNRTDALYFTVTVFATVGFGDIAPTSPAARIVATVQMLADLLVLGLLVRTVYSAVEHGQRHRGSRP</sequence>
<feature type="domain" description="Potassium channel" evidence="2">
    <location>
        <begin position="65"/>
        <end position="143"/>
    </location>
</feature>
<feature type="transmembrane region" description="Helical" evidence="1">
    <location>
        <begin position="22"/>
        <end position="40"/>
    </location>
</feature>
<dbReference type="Gene3D" id="1.10.287.70">
    <property type="match status" value="1"/>
</dbReference>
<proteinExistence type="predicted"/>
<dbReference type="Proteomes" id="UP001201873">
    <property type="component" value="Unassembled WGS sequence"/>
</dbReference>
<dbReference type="Pfam" id="PF07885">
    <property type="entry name" value="Ion_trans_2"/>
    <property type="match status" value="1"/>
</dbReference>
<dbReference type="SUPFAM" id="SSF81324">
    <property type="entry name" value="Voltage-gated potassium channels"/>
    <property type="match status" value="1"/>
</dbReference>
<keyword evidence="3" id="KW-0406">Ion transport</keyword>
<keyword evidence="3" id="KW-0407">Ion channel</keyword>
<dbReference type="RefSeq" id="WP_248826812.1">
    <property type="nucleotide sequence ID" value="NZ_JALKFT010000042.1"/>
</dbReference>
<feature type="transmembrane region" description="Helical" evidence="1">
    <location>
        <begin position="119"/>
        <end position="140"/>
    </location>
</feature>
<name>A0ABT0K4L0_9ACTN</name>
<evidence type="ECO:0000313" key="4">
    <source>
        <dbReference type="Proteomes" id="UP001201873"/>
    </source>
</evidence>
<keyword evidence="1" id="KW-0472">Membrane</keyword>
<organism evidence="3 4">
    <name type="scientific">Frankia umida</name>
    <dbReference type="NCBI Taxonomy" id="573489"/>
    <lineage>
        <taxon>Bacteria</taxon>
        <taxon>Bacillati</taxon>
        <taxon>Actinomycetota</taxon>
        <taxon>Actinomycetes</taxon>
        <taxon>Frankiales</taxon>
        <taxon>Frankiaceae</taxon>
        <taxon>Frankia</taxon>
    </lineage>
</organism>
<comment type="caution">
    <text evidence="3">The sequence shown here is derived from an EMBL/GenBank/DDBJ whole genome shotgun (WGS) entry which is preliminary data.</text>
</comment>
<dbReference type="EMBL" id="JALKFT010000042">
    <property type="protein sequence ID" value="MCK9878734.1"/>
    <property type="molecule type" value="Genomic_DNA"/>
</dbReference>
<keyword evidence="1" id="KW-0812">Transmembrane</keyword>
<evidence type="ECO:0000256" key="1">
    <source>
        <dbReference type="SAM" id="Phobius"/>
    </source>
</evidence>
<feature type="transmembrane region" description="Helical" evidence="1">
    <location>
        <begin position="52"/>
        <end position="74"/>
    </location>
</feature>
<dbReference type="GO" id="GO:0034220">
    <property type="term" value="P:monoatomic ion transmembrane transport"/>
    <property type="evidence" value="ECO:0007669"/>
    <property type="project" value="UniProtKB-KW"/>
</dbReference>
<keyword evidence="1" id="KW-1133">Transmembrane helix</keyword>
<protein>
    <submittedName>
        <fullName evidence="3">Potassium channel family protein</fullName>
    </submittedName>
</protein>